<dbReference type="KEGG" id="pms:KNP414_03314"/>
<dbReference type="InterPro" id="IPR051161">
    <property type="entry name" value="Mannose-6P_isomerase_type2"/>
</dbReference>
<dbReference type="Proteomes" id="UP000006620">
    <property type="component" value="Chromosome"/>
</dbReference>
<dbReference type="InterPro" id="IPR049577">
    <property type="entry name" value="GMPP_N"/>
</dbReference>
<dbReference type="GO" id="GO:0004475">
    <property type="term" value="F:mannose-1-phosphate guanylyltransferase (GTP) activity"/>
    <property type="evidence" value="ECO:0007669"/>
    <property type="project" value="InterPro"/>
</dbReference>
<proteinExistence type="predicted"/>
<dbReference type="InterPro" id="IPR029044">
    <property type="entry name" value="Nucleotide-diphossugar_trans"/>
</dbReference>
<dbReference type="SUPFAM" id="SSF53448">
    <property type="entry name" value="Nucleotide-diphospho-sugar transferases"/>
    <property type="match status" value="1"/>
</dbReference>
<reference evidence="4" key="1">
    <citation type="submission" date="2011-06" db="EMBL/GenBank/DDBJ databases">
        <title>Complete genome sequence of Paenibacillus mucilaginosus KNP414.</title>
        <authorList>
            <person name="Wang J."/>
            <person name="Hu S."/>
            <person name="Hu X."/>
            <person name="Zhang B."/>
            <person name="Dong D."/>
            <person name="Zhang S."/>
            <person name="Zhao K."/>
            <person name="Wu D."/>
        </authorList>
    </citation>
    <scope>NUCLEOTIDE SEQUENCE [LARGE SCALE GENOMIC DNA]</scope>
    <source>
        <strain evidence="4">KNP414</strain>
    </source>
</reference>
<feature type="domain" description="Nucleotidyl transferase" evidence="1">
    <location>
        <begin position="3"/>
        <end position="277"/>
    </location>
</feature>
<dbReference type="AlphaFoldDB" id="F8FFF4"/>
<keyword evidence="3" id="KW-0808">Transferase</keyword>
<dbReference type="PANTHER" id="PTHR46390:SF1">
    <property type="entry name" value="MANNOSE-1-PHOSPHATE GUANYLYLTRANSFERASE"/>
    <property type="match status" value="1"/>
</dbReference>
<dbReference type="PANTHER" id="PTHR46390">
    <property type="entry name" value="MANNOSE-1-PHOSPHATE GUANYLYLTRANSFERASE"/>
    <property type="match status" value="1"/>
</dbReference>
<protein>
    <submittedName>
        <fullName evidence="3">Mannose-1-phosphate guanylyltransferase</fullName>
    </submittedName>
</protein>
<organism evidence="3 4">
    <name type="scientific">Paenibacillus mucilaginosus (strain KNP414)</name>
    <dbReference type="NCBI Taxonomy" id="1036673"/>
    <lineage>
        <taxon>Bacteria</taxon>
        <taxon>Bacillati</taxon>
        <taxon>Bacillota</taxon>
        <taxon>Bacilli</taxon>
        <taxon>Bacillales</taxon>
        <taxon>Paenibacillaceae</taxon>
        <taxon>Paenibacillus</taxon>
    </lineage>
</organism>
<gene>
    <name evidence="3" type="ordered locus">KNP414_03314</name>
</gene>
<sequence length="351" mass="40032">MKIVIMAGGKGTRFWPRSVEAKPKQFLKLTSEQETMLQQTYRRFRRFLPAEDVLLVVGKHYLPLVKDQLPELTDEQIIVEPAQRDTAPCTALTAYHFLRKKMDEVLVITPSDQYIPDEHALMEALYAGAQEAEKDGHVVTLGIVPTRPETGYGYIESQDQGFMVDGKEIKPVKSFIEKPDVHKAQQLIKNPNVYWNSGIFIWKPSTIEYYMRIHQPDLWNSITKRYGQLSEEYALLPKISIDYAILEKVDRILTIPVSFIWDDVGAWTSLERIFQADPEGNIVQGDIAAEQAYDNILYVENQRAAVIGVRDLIVVSTPDGLLICHKSEEQSIKQMIARMESMESNKGGNET</sequence>
<evidence type="ECO:0000313" key="3">
    <source>
        <dbReference type="EMBL" id="AEI41872.1"/>
    </source>
</evidence>
<evidence type="ECO:0000259" key="1">
    <source>
        <dbReference type="Pfam" id="PF00483"/>
    </source>
</evidence>
<dbReference type="EMBL" id="CP002869">
    <property type="protein sequence ID" value="AEI41872.1"/>
    <property type="molecule type" value="Genomic_DNA"/>
</dbReference>
<dbReference type="RefSeq" id="WP_013917031.1">
    <property type="nucleotide sequence ID" value="NC_015690.1"/>
</dbReference>
<dbReference type="GO" id="GO:0009298">
    <property type="term" value="P:GDP-mannose biosynthetic process"/>
    <property type="evidence" value="ECO:0007669"/>
    <property type="project" value="TreeGrafter"/>
</dbReference>
<dbReference type="InterPro" id="IPR054566">
    <property type="entry name" value="ManC/GMP-like_b-helix"/>
</dbReference>
<name>F8FFF4_PAEMK</name>
<reference evidence="3 4" key="2">
    <citation type="journal article" date="2013" name="Genome Announc.">
        <title>Genome Sequence of Growth-Improving Paenibacillus mucilaginosus Strain KNP414.</title>
        <authorList>
            <person name="Lu J.J."/>
            <person name="Wang J.F."/>
            <person name="Hu X.F."/>
        </authorList>
    </citation>
    <scope>NUCLEOTIDE SEQUENCE [LARGE SCALE GENOMIC DNA]</scope>
    <source>
        <strain evidence="3 4">KNP414</strain>
    </source>
</reference>
<keyword evidence="3" id="KW-0548">Nucleotidyltransferase</keyword>
<dbReference type="Pfam" id="PF22640">
    <property type="entry name" value="ManC_GMP_beta-helix"/>
    <property type="match status" value="1"/>
</dbReference>
<evidence type="ECO:0000259" key="2">
    <source>
        <dbReference type="Pfam" id="PF22640"/>
    </source>
</evidence>
<dbReference type="CDD" id="cd02509">
    <property type="entry name" value="GDP-M1P_Guanylyltransferase"/>
    <property type="match status" value="1"/>
</dbReference>
<dbReference type="InterPro" id="IPR005835">
    <property type="entry name" value="NTP_transferase_dom"/>
</dbReference>
<dbReference type="SUPFAM" id="SSF159283">
    <property type="entry name" value="Guanosine diphospho-D-mannose pyrophosphorylase/mannose-6-phosphate isomerase linker domain"/>
    <property type="match status" value="1"/>
</dbReference>
<dbReference type="HOGENOM" id="CLU_035527_0_1_9"/>
<feature type="domain" description="MannoseP isomerase/GMP-like beta-helix" evidence="2">
    <location>
        <begin position="294"/>
        <end position="338"/>
    </location>
</feature>
<dbReference type="PATRIC" id="fig|1036673.3.peg.3050"/>
<dbReference type="Pfam" id="PF00483">
    <property type="entry name" value="NTP_transferase"/>
    <property type="match status" value="1"/>
</dbReference>
<evidence type="ECO:0000313" key="4">
    <source>
        <dbReference type="Proteomes" id="UP000006620"/>
    </source>
</evidence>
<accession>F8FFF4</accession>
<dbReference type="Gene3D" id="3.90.550.10">
    <property type="entry name" value="Spore Coat Polysaccharide Biosynthesis Protein SpsA, Chain A"/>
    <property type="match status" value="1"/>
</dbReference>